<accession>A0A1Y6M1C5</accession>
<dbReference type="Proteomes" id="UP000215453">
    <property type="component" value="Chromosome 18"/>
</dbReference>
<name>A0A1Y6M1C5_ZYMTR</name>
<evidence type="ECO:0000313" key="4">
    <source>
        <dbReference type="Proteomes" id="UP000215453"/>
    </source>
</evidence>
<dbReference type="AlphaFoldDB" id="A0A1Y6M1C5"/>
<keyword evidence="1" id="KW-0175">Coiled coil</keyword>
<feature type="compositionally biased region" description="Low complexity" evidence="2">
    <location>
        <begin position="99"/>
        <end position="127"/>
    </location>
</feature>
<organism evidence="3 4">
    <name type="scientific">Zymoseptoria tritici ST99CH_1A5</name>
    <dbReference type="NCBI Taxonomy" id="1276529"/>
    <lineage>
        <taxon>Eukaryota</taxon>
        <taxon>Fungi</taxon>
        <taxon>Dikarya</taxon>
        <taxon>Ascomycota</taxon>
        <taxon>Pezizomycotina</taxon>
        <taxon>Dothideomycetes</taxon>
        <taxon>Dothideomycetidae</taxon>
        <taxon>Mycosphaerellales</taxon>
        <taxon>Mycosphaerellaceae</taxon>
        <taxon>Zymoseptoria</taxon>
    </lineage>
</organism>
<evidence type="ECO:0000256" key="1">
    <source>
        <dbReference type="SAM" id="Coils"/>
    </source>
</evidence>
<proteinExistence type="predicted"/>
<feature type="coiled-coil region" evidence="1">
    <location>
        <begin position="14"/>
        <end position="48"/>
    </location>
</feature>
<reference evidence="3 4" key="1">
    <citation type="submission" date="2016-10" db="EMBL/GenBank/DDBJ databases">
        <authorList>
            <person name="Varghese N."/>
        </authorList>
    </citation>
    <scope>NUCLEOTIDE SEQUENCE [LARGE SCALE GENOMIC DNA]</scope>
</reference>
<evidence type="ECO:0000313" key="3">
    <source>
        <dbReference type="EMBL" id="SMY30433.1"/>
    </source>
</evidence>
<feature type="region of interest" description="Disordered" evidence="2">
    <location>
        <begin position="82"/>
        <end position="129"/>
    </location>
</feature>
<dbReference type="EMBL" id="LT882693">
    <property type="protein sequence ID" value="SMY30433.1"/>
    <property type="molecule type" value="Genomic_DNA"/>
</dbReference>
<gene>
    <name evidence="3" type="ORF">ZT1A5_G11886</name>
</gene>
<sequence length="215" mass="24142">MTSTLRQRLLTKNIQARQTRRQNIQRELVEATRELEQCEAELSQVEEKMVMTKMPMPMMMPSDDNTTTALHRHQLLHLLHHDPSEDSASSSSDDEDSSSHASTNDVPSRSSSPASSFDEAPPSEASSTEVADTVLRIVSSVLDSVRPRLHTIIAAAHAGEWRKVCRLWKEVRQTLGQEDVVEMLALAAQYKPVQDMGVQDKGVSRGRRASEKKRR</sequence>
<evidence type="ECO:0000256" key="2">
    <source>
        <dbReference type="SAM" id="MobiDB-lite"/>
    </source>
</evidence>
<protein>
    <submittedName>
        <fullName evidence="3">Uncharacterized protein</fullName>
    </submittedName>
</protein>